<dbReference type="OrthoDB" id="8747607at2"/>
<keyword evidence="3" id="KW-1185">Reference proteome</keyword>
<reference evidence="3" key="1">
    <citation type="journal article" date="2018" name="Front. Microbiol.">
        <title>Genome-Based Analysis Reveals the Taxonomy and Diversity of the Family Idiomarinaceae.</title>
        <authorList>
            <person name="Liu Y."/>
            <person name="Lai Q."/>
            <person name="Shao Z."/>
        </authorList>
    </citation>
    <scope>NUCLEOTIDE SEQUENCE [LARGE SCALE GENOMIC DNA]</scope>
    <source>
        <strain evidence="3">AIS</strain>
    </source>
</reference>
<keyword evidence="1" id="KW-0732">Signal</keyword>
<evidence type="ECO:0000256" key="1">
    <source>
        <dbReference type="SAM" id="SignalP"/>
    </source>
</evidence>
<dbReference type="SUPFAM" id="SSF53850">
    <property type="entry name" value="Periplasmic binding protein-like II"/>
    <property type="match status" value="1"/>
</dbReference>
<dbReference type="EMBL" id="PIPP01000002">
    <property type="protein sequence ID" value="RUO37624.1"/>
    <property type="molecule type" value="Genomic_DNA"/>
</dbReference>
<evidence type="ECO:0000313" key="2">
    <source>
        <dbReference type="EMBL" id="RUO37624.1"/>
    </source>
</evidence>
<feature type="chain" id="PRO_5019065980" description="Amino acid ABC transporter substrate-binding protein" evidence="1">
    <location>
        <begin position="20"/>
        <end position="275"/>
    </location>
</feature>
<accession>A0A432WV30</accession>
<proteinExistence type="predicted"/>
<feature type="signal peptide" evidence="1">
    <location>
        <begin position="1"/>
        <end position="19"/>
    </location>
</feature>
<dbReference type="AlphaFoldDB" id="A0A432WV30"/>
<evidence type="ECO:0000313" key="3">
    <source>
        <dbReference type="Proteomes" id="UP000286934"/>
    </source>
</evidence>
<sequence>MKRWWWSFSVAFLLGSASAEEVSVEEDNQIEPIPIFVAAYEFPPYYSSRMPKHFLGDLVHELNERQSTYQFLIREVRPQERYEAISDVGCCDVIFFESEIWGWKPDMNYVASPPLIHGSDRMYSLQNEYWQPLPEDRLGGVVGYHYNFTQYQIDAGKSERDYMMYRADSQQTVLTMLRNQRIKFAILTDEYVNWLKVEQPQLISGIYAAPDPDGTYTTQIIMRENSAISQQELMDIIYALIREPDIQESLARYSLTLAIDDVNDTQTAPNATQIE</sequence>
<dbReference type="RefSeq" id="WP_126807021.1">
    <property type="nucleotide sequence ID" value="NZ_PIPP01000002.1"/>
</dbReference>
<comment type="caution">
    <text evidence="2">The sequence shown here is derived from an EMBL/GenBank/DDBJ whole genome shotgun (WGS) entry which is preliminary data.</text>
</comment>
<evidence type="ECO:0008006" key="4">
    <source>
        <dbReference type="Google" id="ProtNLM"/>
    </source>
</evidence>
<protein>
    <recommendedName>
        <fullName evidence="4">Amino acid ABC transporter substrate-binding protein</fullName>
    </recommendedName>
</protein>
<name>A0A432WV30_9GAMM</name>
<organism evidence="2 3">
    <name type="scientific">Aliidiomarina shirensis</name>
    <dbReference type="NCBI Taxonomy" id="1048642"/>
    <lineage>
        <taxon>Bacteria</taxon>
        <taxon>Pseudomonadati</taxon>
        <taxon>Pseudomonadota</taxon>
        <taxon>Gammaproteobacteria</taxon>
        <taxon>Alteromonadales</taxon>
        <taxon>Idiomarinaceae</taxon>
        <taxon>Aliidiomarina</taxon>
    </lineage>
</organism>
<gene>
    <name evidence="2" type="ORF">CWE13_06635</name>
</gene>
<dbReference type="Proteomes" id="UP000286934">
    <property type="component" value="Unassembled WGS sequence"/>
</dbReference>